<proteinExistence type="predicted"/>
<comment type="caution">
    <text evidence="7">The sequence shown here is derived from an EMBL/GenBank/DDBJ whole genome shotgun (WGS) entry which is preliminary data.</text>
</comment>
<feature type="domain" description="NAD-glutamate dehydrogenase catalytic" evidence="2">
    <location>
        <begin position="744"/>
        <end position="1238"/>
    </location>
</feature>
<feature type="domain" description="NAD-specific glutamate dehydrogenase C-terminal" evidence="3">
    <location>
        <begin position="1284"/>
        <end position="1620"/>
    </location>
</feature>
<dbReference type="Pfam" id="PF21073">
    <property type="entry name" value="GDH_HM1"/>
    <property type="match status" value="1"/>
</dbReference>
<dbReference type="InterPro" id="IPR048381">
    <property type="entry name" value="GDH_C"/>
</dbReference>
<dbReference type="Pfam" id="PF21077">
    <property type="entry name" value="GDH_ACT3"/>
    <property type="match status" value="1"/>
</dbReference>
<evidence type="ECO:0000259" key="5">
    <source>
        <dbReference type="Pfam" id="PF21076"/>
    </source>
</evidence>
<feature type="domain" description="NAD-glutamate dehydrogenase ACT3" evidence="6">
    <location>
        <begin position="564"/>
        <end position="636"/>
    </location>
</feature>
<dbReference type="Pfam" id="PF21075">
    <property type="entry name" value="GDH_ACT1"/>
    <property type="match status" value="1"/>
</dbReference>
<dbReference type="InterPro" id="IPR007780">
    <property type="entry name" value="NAD_Glu_DH_bac"/>
</dbReference>
<dbReference type="SUPFAM" id="SSF53223">
    <property type="entry name" value="Aminoacid dehydrogenase-like, N-terminal domain"/>
    <property type="match status" value="1"/>
</dbReference>
<dbReference type="EMBL" id="JBHSOG010000024">
    <property type="protein sequence ID" value="MFC5769195.1"/>
    <property type="molecule type" value="Genomic_DNA"/>
</dbReference>
<protein>
    <submittedName>
        <fullName evidence="7">NAD-glutamate dehydrogenase</fullName>
    </submittedName>
</protein>
<evidence type="ECO:0000259" key="4">
    <source>
        <dbReference type="Pfam" id="PF21075"/>
    </source>
</evidence>
<dbReference type="Pfam" id="PF05088">
    <property type="entry name" value="Bac_GDH_CD"/>
    <property type="match status" value="1"/>
</dbReference>
<dbReference type="Gene3D" id="3.40.50.720">
    <property type="entry name" value="NAD(P)-binding Rossmann-like Domain"/>
    <property type="match status" value="1"/>
</dbReference>
<evidence type="ECO:0000259" key="2">
    <source>
        <dbReference type="Pfam" id="PF05088"/>
    </source>
</evidence>
<dbReference type="RefSeq" id="WP_096451675.1">
    <property type="nucleotide sequence ID" value="NZ_JBHSOG010000024.1"/>
</dbReference>
<dbReference type="InterPro" id="IPR024727">
    <property type="entry name" value="NAD_Glu_DH_N_ACT1"/>
</dbReference>
<evidence type="ECO:0000313" key="7">
    <source>
        <dbReference type="EMBL" id="MFC5769195.1"/>
    </source>
</evidence>
<dbReference type="PANTHER" id="PTHR43403:SF1">
    <property type="entry name" value="NAD-SPECIFIC GLUTAMATE DEHYDROGENASE"/>
    <property type="match status" value="1"/>
</dbReference>
<dbReference type="Proteomes" id="UP001595974">
    <property type="component" value="Unassembled WGS sequence"/>
</dbReference>
<gene>
    <name evidence="7" type="ORF">ACFPTN_07390</name>
</gene>
<dbReference type="InterPro" id="IPR049056">
    <property type="entry name" value="NAD_Glu_DH_HM3"/>
</dbReference>
<evidence type="ECO:0000256" key="1">
    <source>
        <dbReference type="ARBA" id="ARBA00023002"/>
    </source>
</evidence>
<sequence length="1623" mass="179036">MQTPDTTPHVEAFDPVARVADAIAARLPADEAAEAAEFARQYFALTAPEDLAERPPDDLYGAVLSHWHFARTFSGGAPRLRVYNPRLEEHGWQSTHTVVEIVNDDMPFLVDSITNEVNRQGLMVHLVVHPVMKIRRDVEHRIVHVARSRNEAEGRFESLIHVEVDHRTERAQLDALHDGLLRILGDVRAAVEDWRRMQQRIVDILAELELSPPPPVPAQELADARAFLQWIADDNFTLLGCRDYDLVRDPAGTGAADGSADELRVVPGSGLGILREHGQALPSLAFSQMPPELRACARARNLLTLTKANARATVHRAAYLDYIGVKRFDAAGEVIGERRLLGLYTSVAYSTSPTQIPLLRSKVSTVTQRAGFLPKSHAAKALATILEQYPRDELIQTSADDLYATAMGILRLGERQRTRLFVRRDTFGRYYACLLFVPRENYNTDVRQRMQTALSEALHGVSSEFNVHLSDSPLARILIVIRTPPGAAPDFDVHELEQQLVRLARRWEDDLAQALIEAVGEERGNALFAKYAAGFAAGYREEHAARMAVHDIEQLETLDAPDAIAMNLYLPLEAPPGRLRFKLIRAGELAPLSQSLPMLEHMGVRVLEERPFEVRRADGQELWIDDFGLAVPEGATMVAELDIERLRGPFQETFRRTWRGDNDDDDFNRLVLLAGLDWRSVTVLRAYARYMKQAAFTFSQHYIEQALASHPAIAAELIALFRARFDPAQDEARDARQAQIAERIAAALDGVTNLDEDRILRHYLALIQATLRTNFFQCDTDGQPRGWLSFKFDPSGVPLLPEPRPMFEIFVHSPRVEGVHLRGGRVARGGLRWSDRMEDYRTEVLGLVKAQQVKNAVIVPVGSKGGFVLKRPPAGGDRDALMREGIACYQIYLRGLLDLTDNLAGGQVVPPRDVVRHDGDDPYLVVAADKGTATFSDIANRTAAEYGFWLGDAFASGGSAGYDHKGMGITARGAWESVKRHFRSLGRDSQTQDFTVVGIGDMSGDVFGNGMLLSRHIRLVAAFDHRHIFIDPDPDAAAGFAERERLFKLPRSSWADYDATLISRGGGIFPRGAKSVALSPQARSTLGIEAEQLSPAELIHAILQAPVDLLYNGGIGTYVKASTESHAEVGDRANDAIRVDGAQLRCKVVAEGGNLGVTQRGRIEFALRGGLINTDAIDNSGGVDCSDHEVNIKILLNQVVAEGELTGKQRDRLLAEMTDEVAQLVLRDNRGQNQILALERARGAAQLDEQARYMRHLAGAGRLNRRLEFLPSDEAIAERGQARTGLTTPELAVLLAYGKMELYDAVLASGIPEDPYIATAVERYFPKPLRERFLPQIGQHPLRREIVATHVVNSMINRVGPTFCFRLQEETGAAPADIVRAYLGTREIFGLVALWNAAEALDHSVPVGVQQDILQASMRLALRGTVWLLQRRAILGELDAAIGRFAPGVAEVGNGLGRWLAPHERTPIDAEADRLAAQGVPKSLALRIAQLGDQFSALDIVEIAGETARTVETVADVYFGLGGRLDLGWLSQQISTLPADGHWSALARVALRDDLTAIAHGLARSVLDLSPQEQDTGALIAAWEARREAHLARCRQLLAELHPASTLDLAMLSVTLRQLRALI</sequence>
<dbReference type="SUPFAM" id="SSF51735">
    <property type="entry name" value="NAD(P)-binding Rossmann-fold domains"/>
    <property type="match status" value="1"/>
</dbReference>
<feature type="domain" description="NAD-glutamate dehydrogenase N-terminal ACT1" evidence="4">
    <location>
        <begin position="38"/>
        <end position="180"/>
    </location>
</feature>
<dbReference type="Pfam" id="PF21078">
    <property type="entry name" value="GDH_HM3"/>
    <property type="match status" value="1"/>
</dbReference>
<dbReference type="InterPro" id="IPR046346">
    <property type="entry name" value="Aminoacid_DH-like_N_sf"/>
</dbReference>
<keyword evidence="8" id="KW-1185">Reference proteome</keyword>
<dbReference type="Pfam" id="PF21076">
    <property type="entry name" value="GDH_ACT2"/>
    <property type="match status" value="1"/>
</dbReference>
<organism evidence="7 8">
    <name type="scientific">Thauera sinica</name>
    <dbReference type="NCBI Taxonomy" id="2665146"/>
    <lineage>
        <taxon>Bacteria</taxon>
        <taxon>Pseudomonadati</taxon>
        <taxon>Pseudomonadota</taxon>
        <taxon>Betaproteobacteria</taxon>
        <taxon>Rhodocyclales</taxon>
        <taxon>Zoogloeaceae</taxon>
        <taxon>Thauera</taxon>
    </lineage>
</organism>
<dbReference type="PIRSF" id="PIRSF036761">
    <property type="entry name" value="GDH_Mll4104"/>
    <property type="match status" value="1"/>
</dbReference>
<keyword evidence="1" id="KW-0560">Oxidoreductase</keyword>
<dbReference type="Pfam" id="PF21074">
    <property type="entry name" value="GDH_C"/>
    <property type="match status" value="1"/>
</dbReference>
<reference evidence="8" key="1">
    <citation type="journal article" date="2019" name="Int. J. Syst. Evol. Microbiol.">
        <title>The Global Catalogue of Microorganisms (GCM) 10K type strain sequencing project: providing services to taxonomists for standard genome sequencing and annotation.</title>
        <authorList>
            <consortium name="The Broad Institute Genomics Platform"/>
            <consortium name="The Broad Institute Genome Sequencing Center for Infectious Disease"/>
            <person name="Wu L."/>
            <person name="Ma J."/>
        </authorList>
    </citation>
    <scope>NUCLEOTIDE SEQUENCE [LARGE SCALE GENOMIC DNA]</scope>
    <source>
        <strain evidence="8">SHR3</strain>
    </source>
</reference>
<dbReference type="InterPro" id="IPR049059">
    <property type="entry name" value="NAD_Glu_DH_HM1"/>
</dbReference>
<accession>A0ABW1APW8</accession>
<evidence type="ECO:0000259" key="3">
    <source>
        <dbReference type="Pfam" id="PF21074"/>
    </source>
</evidence>
<feature type="domain" description="NAD-glutamate dehydrogenase ACT2" evidence="5">
    <location>
        <begin position="419"/>
        <end position="508"/>
    </location>
</feature>
<dbReference type="InterPro" id="IPR049064">
    <property type="entry name" value="NAD_Glu_DH_ACT3"/>
</dbReference>
<dbReference type="InterPro" id="IPR036291">
    <property type="entry name" value="NAD(P)-bd_dom_sf"/>
</dbReference>
<dbReference type="InterPro" id="IPR028971">
    <property type="entry name" value="NAD-GDH_cat"/>
</dbReference>
<dbReference type="InterPro" id="IPR049062">
    <property type="entry name" value="NAD_Glu_DH_ACT2"/>
</dbReference>
<dbReference type="Pfam" id="PF21079">
    <property type="entry name" value="GDH_HM2"/>
    <property type="match status" value="1"/>
</dbReference>
<dbReference type="PANTHER" id="PTHR43403">
    <property type="entry name" value="NAD-SPECIFIC GLUTAMATE DEHYDROGENASE"/>
    <property type="match status" value="1"/>
</dbReference>
<dbReference type="InterPro" id="IPR049058">
    <property type="entry name" value="NAD_Glu_DH_HM2"/>
</dbReference>
<evidence type="ECO:0000259" key="6">
    <source>
        <dbReference type="Pfam" id="PF21077"/>
    </source>
</evidence>
<evidence type="ECO:0000313" key="8">
    <source>
        <dbReference type="Proteomes" id="UP001595974"/>
    </source>
</evidence>
<name>A0ABW1APW8_9RHOO</name>